<dbReference type="PANTHER" id="PTHR43386:SF2">
    <property type="entry name" value="OLIGOPEPTIDE TRANSPORT SYSTEM PERMEASE PROTEIN OPPC"/>
    <property type="match status" value="1"/>
</dbReference>
<dbReference type="EMBL" id="JAZHFV010000001">
    <property type="protein sequence ID" value="MEX4006231.1"/>
    <property type="molecule type" value="Genomic_DNA"/>
</dbReference>
<keyword evidence="3" id="KW-1003">Cell membrane</keyword>
<keyword evidence="6" id="KW-0571">Peptide transport</keyword>
<dbReference type="Gene3D" id="1.10.3720.10">
    <property type="entry name" value="MetI-like"/>
    <property type="match status" value="1"/>
</dbReference>
<evidence type="ECO:0000256" key="1">
    <source>
        <dbReference type="ARBA" id="ARBA00004429"/>
    </source>
</evidence>
<dbReference type="InterPro" id="IPR050366">
    <property type="entry name" value="BP-dependent_transpt_permease"/>
</dbReference>
<feature type="transmembrane region" description="Helical" evidence="12">
    <location>
        <begin position="185"/>
        <end position="211"/>
    </location>
</feature>
<protein>
    <recommendedName>
        <fullName evidence="11">Oligopeptide transport system permease protein OppC</fullName>
    </recommendedName>
</protein>
<evidence type="ECO:0000256" key="3">
    <source>
        <dbReference type="ARBA" id="ARBA00022475"/>
    </source>
</evidence>
<keyword evidence="8 12" id="KW-1133">Transmembrane helix</keyword>
<evidence type="ECO:0000256" key="12">
    <source>
        <dbReference type="RuleBase" id="RU363032"/>
    </source>
</evidence>
<evidence type="ECO:0000256" key="4">
    <source>
        <dbReference type="ARBA" id="ARBA00022519"/>
    </source>
</evidence>
<evidence type="ECO:0000256" key="2">
    <source>
        <dbReference type="ARBA" id="ARBA00022448"/>
    </source>
</evidence>
<feature type="transmembrane region" description="Helical" evidence="12">
    <location>
        <begin position="35"/>
        <end position="56"/>
    </location>
</feature>
<dbReference type="SUPFAM" id="SSF161098">
    <property type="entry name" value="MetI-like"/>
    <property type="match status" value="1"/>
</dbReference>
<feature type="transmembrane region" description="Helical" evidence="12">
    <location>
        <begin position="349"/>
        <end position="372"/>
    </location>
</feature>
<evidence type="ECO:0000256" key="9">
    <source>
        <dbReference type="ARBA" id="ARBA00023136"/>
    </source>
</evidence>
<evidence type="ECO:0000313" key="14">
    <source>
        <dbReference type="EMBL" id="MEX4006231.1"/>
    </source>
</evidence>
<evidence type="ECO:0000256" key="7">
    <source>
        <dbReference type="ARBA" id="ARBA00022927"/>
    </source>
</evidence>
<sequence length="384" mass="41832">MSNTTLEQASGPREPLVAGRSLGQDAWLRLRRNRAAVASAIVLLLLALAGIVGPWIHAHPYDRIYPQYVRAPASLEAYPKEDAIVPAFESALERARVEIGETELSGSTVRAPVSDDEALDPRIVRYIDRSDLFSNARLEDEEGNEMMEGATSAFMVADVQRLRFVFGTDANGRDLLSRILIGIRISLAIGVLASMMALLLGVTYGAIAGYLGGRVDNLMMRVVDVLYSLPFIFFVILLVVFFGRNFVLIFIAIGCTEWLDMARIVRGQTLTIKRQEYVQAAEALGVSDAGIVRRHIIPNALGPVVVFVTLLVPKAILLESLLSFLGLGVQEPLTSLGLLIAEGAANMRGAAWLLIYPAVTLTAILFALNFLGDGLRDALDPKDR</sequence>
<feature type="transmembrane region" description="Helical" evidence="12">
    <location>
        <begin position="231"/>
        <end position="253"/>
    </location>
</feature>
<dbReference type="InterPro" id="IPR000515">
    <property type="entry name" value="MetI-like"/>
</dbReference>
<dbReference type="RefSeq" id="WP_368801577.1">
    <property type="nucleotide sequence ID" value="NZ_JAZHFV010000001.1"/>
</dbReference>
<dbReference type="PANTHER" id="PTHR43386">
    <property type="entry name" value="OLIGOPEPTIDE TRANSPORT SYSTEM PERMEASE PROTEIN APPC"/>
    <property type="match status" value="1"/>
</dbReference>
<reference evidence="14 15" key="1">
    <citation type="submission" date="2024-01" db="EMBL/GenBank/DDBJ databases">
        <title>New evidence supports the origin of RcGTA from prophage.</title>
        <authorList>
            <person name="Xu Y."/>
            <person name="Liu B."/>
            <person name="Chen F."/>
        </authorList>
    </citation>
    <scope>NUCLEOTIDE SEQUENCE [LARGE SCALE GENOMIC DNA]</scope>
    <source>
        <strain evidence="14 15">CBW1107-2</strain>
    </source>
</reference>
<evidence type="ECO:0000313" key="15">
    <source>
        <dbReference type="Proteomes" id="UP001559025"/>
    </source>
</evidence>
<keyword evidence="2 12" id="KW-0813">Transport</keyword>
<dbReference type="PROSITE" id="PS50928">
    <property type="entry name" value="ABC_TM1"/>
    <property type="match status" value="1"/>
</dbReference>
<evidence type="ECO:0000256" key="6">
    <source>
        <dbReference type="ARBA" id="ARBA00022856"/>
    </source>
</evidence>
<evidence type="ECO:0000256" key="11">
    <source>
        <dbReference type="ARBA" id="ARBA00072251"/>
    </source>
</evidence>
<comment type="caution">
    <text evidence="14">The sequence shown here is derived from an EMBL/GenBank/DDBJ whole genome shotgun (WGS) entry which is preliminary data.</text>
</comment>
<feature type="transmembrane region" description="Helical" evidence="12">
    <location>
        <begin position="304"/>
        <end position="329"/>
    </location>
</feature>
<dbReference type="Pfam" id="PF00528">
    <property type="entry name" value="BPD_transp_1"/>
    <property type="match status" value="1"/>
</dbReference>
<feature type="domain" description="ABC transmembrane type-1" evidence="13">
    <location>
        <begin position="183"/>
        <end position="372"/>
    </location>
</feature>
<dbReference type="InterPro" id="IPR035906">
    <property type="entry name" value="MetI-like_sf"/>
</dbReference>
<comment type="similarity">
    <text evidence="10">Belongs to the binding-protein-dependent transport system permease family. OppBC subfamily.</text>
</comment>
<name>A0ABV3WNJ8_9HYPH</name>
<organism evidence="14 15">
    <name type="scientific">Neoaquamicrobium sediminum</name>
    <dbReference type="NCBI Taxonomy" id="1849104"/>
    <lineage>
        <taxon>Bacteria</taxon>
        <taxon>Pseudomonadati</taxon>
        <taxon>Pseudomonadota</taxon>
        <taxon>Alphaproteobacteria</taxon>
        <taxon>Hyphomicrobiales</taxon>
        <taxon>Phyllobacteriaceae</taxon>
        <taxon>Neoaquamicrobium</taxon>
    </lineage>
</organism>
<keyword evidence="15" id="KW-1185">Reference proteome</keyword>
<evidence type="ECO:0000259" key="13">
    <source>
        <dbReference type="PROSITE" id="PS50928"/>
    </source>
</evidence>
<keyword evidence="7" id="KW-0653">Protein transport</keyword>
<evidence type="ECO:0000256" key="10">
    <source>
        <dbReference type="ARBA" id="ARBA00024202"/>
    </source>
</evidence>
<gene>
    <name evidence="14" type="ORF">V1479_02880</name>
</gene>
<keyword evidence="9 12" id="KW-0472">Membrane</keyword>
<keyword evidence="5 12" id="KW-0812">Transmembrane</keyword>
<dbReference type="InterPro" id="IPR025966">
    <property type="entry name" value="OppC_N"/>
</dbReference>
<accession>A0ABV3WNJ8</accession>
<dbReference type="Proteomes" id="UP001559025">
    <property type="component" value="Unassembled WGS sequence"/>
</dbReference>
<dbReference type="Pfam" id="PF12911">
    <property type="entry name" value="OppC_N"/>
    <property type="match status" value="1"/>
</dbReference>
<keyword evidence="4" id="KW-0997">Cell inner membrane</keyword>
<evidence type="ECO:0000256" key="8">
    <source>
        <dbReference type="ARBA" id="ARBA00022989"/>
    </source>
</evidence>
<dbReference type="CDD" id="cd06261">
    <property type="entry name" value="TM_PBP2"/>
    <property type="match status" value="1"/>
</dbReference>
<comment type="subcellular location">
    <subcellularLocation>
        <location evidence="1">Cell inner membrane</location>
        <topology evidence="1">Multi-pass membrane protein</topology>
    </subcellularLocation>
    <subcellularLocation>
        <location evidence="12">Cell membrane</location>
        <topology evidence="12">Multi-pass membrane protein</topology>
    </subcellularLocation>
</comment>
<evidence type="ECO:0000256" key="5">
    <source>
        <dbReference type="ARBA" id="ARBA00022692"/>
    </source>
</evidence>
<proteinExistence type="inferred from homology"/>